<feature type="binding site" evidence="8">
    <location>
        <position position="144"/>
    </location>
    <ligand>
        <name>UDP-alpha-D-glucose</name>
        <dbReference type="ChEBI" id="CHEBI:58885"/>
    </ligand>
</feature>
<evidence type="ECO:0000256" key="2">
    <source>
        <dbReference type="ARBA" id="ARBA00022676"/>
    </source>
</evidence>
<evidence type="ECO:0000256" key="7">
    <source>
        <dbReference type="ARBA" id="ARBA00023316"/>
    </source>
</evidence>
<dbReference type="Proteomes" id="UP000250235">
    <property type="component" value="Unassembled WGS sequence"/>
</dbReference>
<keyword evidence="4 10" id="KW-0812">Transmembrane</keyword>
<dbReference type="GO" id="GO:0012505">
    <property type="term" value="C:endomembrane system"/>
    <property type="evidence" value="ECO:0007669"/>
    <property type="project" value="UniProtKB-SubCell"/>
</dbReference>
<dbReference type="OrthoDB" id="72851at2759"/>
<dbReference type="GO" id="GO:0030244">
    <property type="term" value="P:cellulose biosynthetic process"/>
    <property type="evidence" value="ECO:0007669"/>
    <property type="project" value="InterPro"/>
</dbReference>
<dbReference type="EMBL" id="KQ991616">
    <property type="protein sequence ID" value="KZV51485.1"/>
    <property type="molecule type" value="Genomic_DNA"/>
</dbReference>
<accession>A0A2Z7CYV5</accession>
<keyword evidence="2" id="KW-0328">Glycosyltransferase</keyword>
<dbReference type="SUPFAM" id="SSF53448">
    <property type="entry name" value="Nucleotide-diphospho-sugar transferases"/>
    <property type="match status" value="1"/>
</dbReference>
<dbReference type="PANTHER" id="PTHR13301">
    <property type="entry name" value="X-BOX TRANSCRIPTION FACTOR-RELATED"/>
    <property type="match status" value="1"/>
</dbReference>
<evidence type="ECO:0000256" key="1">
    <source>
        <dbReference type="ARBA" id="ARBA00004127"/>
    </source>
</evidence>
<keyword evidence="7" id="KW-0961">Cell wall biogenesis/degradation</keyword>
<organism evidence="11 12">
    <name type="scientific">Dorcoceras hygrometricum</name>
    <dbReference type="NCBI Taxonomy" id="472368"/>
    <lineage>
        <taxon>Eukaryota</taxon>
        <taxon>Viridiplantae</taxon>
        <taxon>Streptophyta</taxon>
        <taxon>Embryophyta</taxon>
        <taxon>Tracheophyta</taxon>
        <taxon>Spermatophyta</taxon>
        <taxon>Magnoliopsida</taxon>
        <taxon>eudicotyledons</taxon>
        <taxon>Gunneridae</taxon>
        <taxon>Pentapetalae</taxon>
        <taxon>asterids</taxon>
        <taxon>lamiids</taxon>
        <taxon>Lamiales</taxon>
        <taxon>Gesneriaceae</taxon>
        <taxon>Didymocarpoideae</taxon>
        <taxon>Trichosporeae</taxon>
        <taxon>Loxocarpinae</taxon>
        <taxon>Dorcoceras</taxon>
    </lineage>
</organism>
<feature type="transmembrane region" description="Helical" evidence="10">
    <location>
        <begin position="50"/>
        <end position="72"/>
    </location>
</feature>
<comment type="subcellular location">
    <subcellularLocation>
        <location evidence="1">Endomembrane system</location>
        <topology evidence="1">Multi-pass membrane protein</topology>
    </subcellularLocation>
</comment>
<keyword evidence="6 10" id="KW-0472">Membrane</keyword>
<dbReference type="InterPro" id="IPR005150">
    <property type="entry name" value="Cellulose_synth"/>
</dbReference>
<dbReference type="GO" id="GO:0016760">
    <property type="term" value="F:cellulose synthase (UDP-forming) activity"/>
    <property type="evidence" value="ECO:0007669"/>
    <property type="project" value="InterPro"/>
</dbReference>
<dbReference type="InterPro" id="IPR029044">
    <property type="entry name" value="Nucleotide-diphossugar_trans"/>
</dbReference>
<evidence type="ECO:0000256" key="6">
    <source>
        <dbReference type="ARBA" id="ARBA00023136"/>
    </source>
</evidence>
<evidence type="ECO:0000256" key="4">
    <source>
        <dbReference type="ARBA" id="ARBA00022692"/>
    </source>
</evidence>
<evidence type="ECO:0000256" key="5">
    <source>
        <dbReference type="ARBA" id="ARBA00022989"/>
    </source>
</evidence>
<dbReference type="Pfam" id="PF03552">
    <property type="entry name" value="Cellulose_synt"/>
    <property type="match status" value="1"/>
</dbReference>
<sequence length="477" mass="53846">MECTSPKHPLNSSQLLPRRFFNRAFALIYSFAILTLFYRHATTLIQSPINLHTFFISLPFIVSDLILAFTWLNSQCFRMNPVIRTPLPENLPKAFSREEFPALDIFICTADPYKEPPMTVAATALSVMAYEYPAEKLSIYVSDDGGSELTLFALMEAARFAKAWLPFCKENRIMERCPSAYFANTCASHSASGDIQIMYEDMKSRIEKVVERGFVDDEYKTSAEAFGKWKKEFTTKDHPAIVQVLSESGCDKDFIGSSIPNLVYVSRQKNKAVSHHFKAGALNVLLRVSAIMTNAPILLTLDCDMISNDPTTTHTMLCFFMDRSVRPELGYVQFPLRFDGINNGDIYGSELRRAFHINPVGMNGLLGPDYFGTGTFFSRRALHGGPSSYIEPEMVELGPDYIPGKRSNSPHILELAHRVAGCSYEEGTNWGSKDSDMVHWLRTITPATGYTVRGGGPYFAIQRGLLFWRIRPYLWLI</sequence>
<evidence type="ECO:0000313" key="11">
    <source>
        <dbReference type="EMBL" id="KZV51485.1"/>
    </source>
</evidence>
<evidence type="ECO:0000256" key="10">
    <source>
        <dbReference type="SAM" id="Phobius"/>
    </source>
</evidence>
<evidence type="ECO:0000256" key="9">
    <source>
        <dbReference type="PIRSR" id="PIRSR605150-3"/>
    </source>
</evidence>
<dbReference type="GO" id="GO:0071555">
    <property type="term" value="P:cell wall organization"/>
    <property type="evidence" value="ECO:0007669"/>
    <property type="project" value="UniProtKB-KW"/>
</dbReference>
<evidence type="ECO:0000256" key="8">
    <source>
        <dbReference type="PIRSR" id="PIRSR605150-2"/>
    </source>
</evidence>
<feature type="binding site" evidence="8">
    <location>
        <position position="115"/>
    </location>
    <ligand>
        <name>UDP-alpha-D-glucose</name>
        <dbReference type="ChEBI" id="CHEBI:58885"/>
    </ligand>
</feature>
<dbReference type="AlphaFoldDB" id="A0A2Z7CYV5"/>
<proteinExistence type="predicted"/>
<keyword evidence="12" id="KW-1185">Reference proteome</keyword>
<feature type="binding site" evidence="9">
    <location>
        <position position="302"/>
    </location>
    <ligand>
        <name>Mn(2+)</name>
        <dbReference type="ChEBI" id="CHEBI:29035"/>
    </ligand>
</feature>
<evidence type="ECO:0000256" key="3">
    <source>
        <dbReference type="ARBA" id="ARBA00022679"/>
    </source>
</evidence>
<evidence type="ECO:0008006" key="13">
    <source>
        <dbReference type="Google" id="ProtNLM"/>
    </source>
</evidence>
<feature type="binding site" evidence="9">
    <location>
        <position position="278"/>
    </location>
    <ligand>
        <name>Mn(2+)</name>
        <dbReference type="ChEBI" id="CHEBI:29035"/>
    </ligand>
</feature>
<keyword evidence="3" id="KW-0808">Transferase</keyword>
<keyword evidence="5 10" id="KW-1133">Transmembrane helix</keyword>
<dbReference type="Gene3D" id="3.90.550.10">
    <property type="entry name" value="Spore Coat Polysaccharide Biosynthesis Protein SpsA, Chain A"/>
    <property type="match status" value="2"/>
</dbReference>
<reference evidence="11 12" key="1">
    <citation type="journal article" date="2015" name="Proc. Natl. Acad. Sci. U.S.A.">
        <title>The resurrection genome of Boea hygrometrica: A blueprint for survival of dehydration.</title>
        <authorList>
            <person name="Xiao L."/>
            <person name="Yang G."/>
            <person name="Zhang L."/>
            <person name="Yang X."/>
            <person name="Zhao S."/>
            <person name="Ji Z."/>
            <person name="Zhou Q."/>
            <person name="Hu M."/>
            <person name="Wang Y."/>
            <person name="Chen M."/>
            <person name="Xu Y."/>
            <person name="Jin H."/>
            <person name="Xiao X."/>
            <person name="Hu G."/>
            <person name="Bao F."/>
            <person name="Hu Y."/>
            <person name="Wan P."/>
            <person name="Li L."/>
            <person name="Deng X."/>
            <person name="Kuang T."/>
            <person name="Xiang C."/>
            <person name="Zhu J.K."/>
            <person name="Oliver M.J."/>
            <person name="He Y."/>
        </authorList>
    </citation>
    <scope>NUCLEOTIDE SEQUENCE [LARGE SCALE GENOMIC DNA]</scope>
    <source>
        <strain evidence="12">cv. XS01</strain>
    </source>
</reference>
<dbReference type="GO" id="GO:0016020">
    <property type="term" value="C:membrane"/>
    <property type="evidence" value="ECO:0007669"/>
    <property type="project" value="InterPro"/>
</dbReference>
<evidence type="ECO:0000313" key="12">
    <source>
        <dbReference type="Proteomes" id="UP000250235"/>
    </source>
</evidence>
<protein>
    <recommendedName>
        <fullName evidence="13">Cellulose synthase-like protein G3</fullName>
    </recommendedName>
</protein>
<feature type="transmembrane region" description="Helical" evidence="10">
    <location>
        <begin position="20"/>
        <end position="38"/>
    </location>
</feature>
<gene>
    <name evidence="11" type="ORF">F511_06953</name>
</gene>
<name>A0A2Z7CYV5_9LAMI</name>
<feature type="binding site" evidence="8">
    <location>
        <position position="114"/>
    </location>
    <ligand>
        <name>UDP-alpha-D-glucose</name>
        <dbReference type="ChEBI" id="CHEBI:58885"/>
    </ligand>
</feature>